<dbReference type="Proteomes" id="UP001437256">
    <property type="component" value="Unassembled WGS sequence"/>
</dbReference>
<name>A0ABR2Z849_9AGAR</name>
<protein>
    <submittedName>
        <fullName evidence="1">Uncharacterized protein</fullName>
    </submittedName>
</protein>
<reference evidence="1 2" key="1">
    <citation type="submission" date="2024-05" db="EMBL/GenBank/DDBJ databases">
        <title>A draft genome resource for the thread blight pathogen Marasmius tenuissimus strain MS-2.</title>
        <authorList>
            <person name="Yulfo-Soto G.E."/>
            <person name="Baruah I.K."/>
            <person name="Amoako-Attah I."/>
            <person name="Bukari Y."/>
            <person name="Meinhardt L.W."/>
            <person name="Bailey B.A."/>
            <person name="Cohen S.P."/>
        </authorList>
    </citation>
    <scope>NUCLEOTIDE SEQUENCE [LARGE SCALE GENOMIC DNA]</scope>
    <source>
        <strain evidence="1 2">MS-2</strain>
    </source>
</reference>
<evidence type="ECO:0000313" key="2">
    <source>
        <dbReference type="Proteomes" id="UP001437256"/>
    </source>
</evidence>
<dbReference type="EMBL" id="JBBXMP010000529">
    <property type="protein sequence ID" value="KAL0057463.1"/>
    <property type="molecule type" value="Genomic_DNA"/>
</dbReference>
<sequence>MSFALPLQALSNFQLVITVPGERSLPPTFELKPLPPHLLLGDGSPTFPTCVQVRAKETSQGLTFELTGDNTLIGQTSSLLPTPPDSLLGSPPQSLLQHVGIDTDYFAADDFTQHFPSWSHFGELVDET</sequence>
<organism evidence="1 2">
    <name type="scientific">Marasmius tenuissimus</name>
    <dbReference type="NCBI Taxonomy" id="585030"/>
    <lineage>
        <taxon>Eukaryota</taxon>
        <taxon>Fungi</taxon>
        <taxon>Dikarya</taxon>
        <taxon>Basidiomycota</taxon>
        <taxon>Agaricomycotina</taxon>
        <taxon>Agaricomycetes</taxon>
        <taxon>Agaricomycetidae</taxon>
        <taxon>Agaricales</taxon>
        <taxon>Marasmiineae</taxon>
        <taxon>Marasmiaceae</taxon>
        <taxon>Marasmius</taxon>
    </lineage>
</organism>
<proteinExistence type="predicted"/>
<accession>A0ABR2Z849</accession>
<comment type="caution">
    <text evidence="1">The sequence shown here is derived from an EMBL/GenBank/DDBJ whole genome shotgun (WGS) entry which is preliminary data.</text>
</comment>
<feature type="non-terminal residue" evidence="1">
    <location>
        <position position="128"/>
    </location>
</feature>
<evidence type="ECO:0000313" key="1">
    <source>
        <dbReference type="EMBL" id="KAL0057463.1"/>
    </source>
</evidence>
<gene>
    <name evidence="1" type="ORF">AAF712_015897</name>
</gene>
<keyword evidence="2" id="KW-1185">Reference proteome</keyword>